<dbReference type="AlphaFoldDB" id="A0A562SXP6"/>
<evidence type="ECO:0000313" key="2">
    <source>
        <dbReference type="EMBL" id="TWI86135.1"/>
    </source>
</evidence>
<reference evidence="2 3" key="1">
    <citation type="submission" date="2019-07" db="EMBL/GenBank/DDBJ databases">
        <title>Genomic Encyclopedia of Archaeal and Bacterial Type Strains, Phase II (KMG-II): from individual species to whole genera.</title>
        <authorList>
            <person name="Goeker M."/>
        </authorList>
    </citation>
    <scope>NUCLEOTIDE SEQUENCE [LARGE SCALE GENOMIC DNA]</scope>
    <source>
        <strain evidence="2 3">ATCC BAA-252</strain>
    </source>
</reference>
<protein>
    <recommendedName>
        <fullName evidence="1">DUF5666 domain-containing protein</fullName>
    </recommendedName>
</protein>
<dbReference type="EMBL" id="VLLF01000006">
    <property type="protein sequence ID" value="TWI86135.1"/>
    <property type="molecule type" value="Genomic_DNA"/>
</dbReference>
<keyword evidence="3" id="KW-1185">Reference proteome</keyword>
<dbReference type="Pfam" id="PF18914">
    <property type="entry name" value="DUF5666"/>
    <property type="match status" value="1"/>
</dbReference>
<evidence type="ECO:0000313" key="3">
    <source>
        <dbReference type="Proteomes" id="UP000320593"/>
    </source>
</evidence>
<sequence>MIPPKTGRQEMTDFVSRMRISVQAFKRGKLLQFVAFLLMIIGLALAVPPSDSLAQQAHNRDGGIGGTGIVFGPVDRLGSIVVNGMRIETANARLSSFPNRLGGGAVETGDTVFASIRSSASGPSANRVVRFYPISGPVTSAGRGAIEVMGTRVDIPAGTPVVDFTGSAVRLRAGDTVRVSGLWRGQRIVASRVVKAPNVPVTLSGQFRPVGTGNGVGSTRVEMRQDFALGAFVTIRGRFDGSTLAAERVSQTLPLRLDRQTGLLSAQGFLARDFAGSGYHLSGFGLPMNQASPVGRQTGIRSVFFGVVSGGYLIEDRVSLPDSAAARRQELDSLRPTEVPGNWRAFYQR</sequence>
<comment type="caution">
    <text evidence="2">The sequence shown here is derived from an EMBL/GenBank/DDBJ whole genome shotgun (WGS) entry which is preliminary data.</text>
</comment>
<dbReference type="InterPro" id="IPR043724">
    <property type="entry name" value="DUF5666"/>
</dbReference>
<proteinExistence type="predicted"/>
<evidence type="ECO:0000259" key="1">
    <source>
        <dbReference type="Pfam" id="PF18914"/>
    </source>
</evidence>
<dbReference type="Proteomes" id="UP000320593">
    <property type="component" value="Unassembled WGS sequence"/>
</dbReference>
<gene>
    <name evidence="2" type="ORF">JM93_02843</name>
</gene>
<feature type="domain" description="DUF5666" evidence="1">
    <location>
        <begin position="136"/>
        <end position="193"/>
    </location>
</feature>
<name>A0A562SXP6_9HYPH</name>
<organism evidence="2 3">
    <name type="scientific">Roseibium hamelinense</name>
    <dbReference type="NCBI Taxonomy" id="150831"/>
    <lineage>
        <taxon>Bacteria</taxon>
        <taxon>Pseudomonadati</taxon>
        <taxon>Pseudomonadota</taxon>
        <taxon>Alphaproteobacteria</taxon>
        <taxon>Hyphomicrobiales</taxon>
        <taxon>Stappiaceae</taxon>
        <taxon>Roseibium</taxon>
    </lineage>
</organism>
<accession>A0A562SXP6</accession>